<evidence type="ECO:0000256" key="3">
    <source>
        <dbReference type="ARBA" id="ARBA00005708"/>
    </source>
</evidence>
<dbReference type="EC" id="4.1.2.25" evidence="6"/>
<protein>
    <recommendedName>
        <fullName evidence="6">7,8-dihydroneopterin aldolase</fullName>
        <ecNumber evidence="6">4.1.2.25</ecNumber>
    </recommendedName>
</protein>
<evidence type="ECO:0000259" key="7">
    <source>
        <dbReference type="SMART" id="SM00905"/>
    </source>
</evidence>
<comment type="caution">
    <text evidence="8">The sequence shown here is derived from an EMBL/GenBank/DDBJ whole genome shotgun (WGS) entry which is preliminary data.</text>
</comment>
<proteinExistence type="inferred from homology"/>
<dbReference type="EMBL" id="QJJK01000014">
    <property type="protein sequence ID" value="PXW53145.1"/>
    <property type="molecule type" value="Genomic_DNA"/>
</dbReference>
<dbReference type="InterPro" id="IPR006156">
    <property type="entry name" value="Dihydroneopterin_aldolase"/>
</dbReference>
<sequence length="127" mass="14096">MTTTRPLDHILIRRIAVFAYHGNNDEEKKLGQRFYVSLDIGFDAAPAGHSDDWNETVCYGQMTALVTRVATSRRFRLIEALAQTVADEALAEFPRVERISVEVEKPSAPVPAIIDSVAVKITRVRGG</sequence>
<dbReference type="PANTHER" id="PTHR42844">
    <property type="entry name" value="DIHYDRONEOPTERIN ALDOLASE 1-RELATED"/>
    <property type="match status" value="1"/>
</dbReference>
<dbReference type="GO" id="GO:0004150">
    <property type="term" value="F:dihydroneopterin aldolase activity"/>
    <property type="evidence" value="ECO:0007669"/>
    <property type="project" value="UniProtKB-UniRule"/>
</dbReference>
<dbReference type="OrthoDB" id="9808041at2"/>
<gene>
    <name evidence="8" type="ORF">C7450_11421</name>
</gene>
<evidence type="ECO:0000313" key="9">
    <source>
        <dbReference type="Proteomes" id="UP000248021"/>
    </source>
</evidence>
<name>A0A2V3TWN9_9HYPH</name>
<evidence type="ECO:0000256" key="4">
    <source>
        <dbReference type="ARBA" id="ARBA00022909"/>
    </source>
</evidence>
<comment type="similarity">
    <text evidence="3 6">Belongs to the DHNA family.</text>
</comment>
<dbReference type="NCBIfam" id="TIGR00525">
    <property type="entry name" value="folB"/>
    <property type="match status" value="1"/>
</dbReference>
<dbReference type="InterPro" id="IPR006157">
    <property type="entry name" value="FolB_dom"/>
</dbReference>
<evidence type="ECO:0000256" key="6">
    <source>
        <dbReference type="RuleBase" id="RU362079"/>
    </source>
</evidence>
<dbReference type="GO" id="GO:0046654">
    <property type="term" value="P:tetrahydrofolate biosynthetic process"/>
    <property type="evidence" value="ECO:0007669"/>
    <property type="project" value="UniProtKB-UniRule"/>
</dbReference>
<comment type="function">
    <text evidence="6">Catalyzes the conversion of 7,8-dihydroneopterin to 6-hydroxymethyl-7,8-dihydropterin.</text>
</comment>
<dbReference type="AlphaFoldDB" id="A0A2V3TWN9"/>
<dbReference type="NCBIfam" id="TIGR00526">
    <property type="entry name" value="folB_dom"/>
    <property type="match status" value="1"/>
</dbReference>
<dbReference type="Gene3D" id="3.30.1130.10">
    <property type="match status" value="1"/>
</dbReference>
<dbReference type="PANTHER" id="PTHR42844:SF1">
    <property type="entry name" value="DIHYDRONEOPTERIN ALDOLASE 1-RELATED"/>
    <property type="match status" value="1"/>
</dbReference>
<keyword evidence="5 6" id="KW-0456">Lyase</keyword>
<feature type="domain" description="Dihydroneopterin aldolase/epimerase" evidence="7">
    <location>
        <begin position="10"/>
        <end position="123"/>
    </location>
</feature>
<accession>A0A2V3TWN9</accession>
<dbReference type="UniPathway" id="UPA00077">
    <property type="reaction ID" value="UER00154"/>
</dbReference>
<dbReference type="SUPFAM" id="SSF55620">
    <property type="entry name" value="Tetrahydrobiopterin biosynthesis enzymes-like"/>
    <property type="match status" value="1"/>
</dbReference>
<evidence type="ECO:0000313" key="8">
    <source>
        <dbReference type="EMBL" id="PXW53145.1"/>
    </source>
</evidence>
<dbReference type="Pfam" id="PF02152">
    <property type="entry name" value="FolB"/>
    <property type="match status" value="1"/>
</dbReference>
<reference evidence="8 9" key="1">
    <citation type="submission" date="2018-05" db="EMBL/GenBank/DDBJ databases">
        <title>Genomic Encyclopedia of Type Strains, Phase IV (KMG-IV): sequencing the most valuable type-strain genomes for metagenomic binning, comparative biology and taxonomic classification.</title>
        <authorList>
            <person name="Goeker M."/>
        </authorList>
    </citation>
    <scope>NUCLEOTIDE SEQUENCE [LARGE SCALE GENOMIC DNA]</scope>
    <source>
        <strain evidence="8 9">DSM 6462</strain>
    </source>
</reference>
<dbReference type="CDD" id="cd00534">
    <property type="entry name" value="DHNA_DHNTPE"/>
    <property type="match status" value="1"/>
</dbReference>
<dbReference type="GO" id="GO:0046656">
    <property type="term" value="P:folic acid biosynthetic process"/>
    <property type="evidence" value="ECO:0007669"/>
    <property type="project" value="UniProtKB-UniRule"/>
</dbReference>
<dbReference type="InterPro" id="IPR043133">
    <property type="entry name" value="GTP-CH-I_C/QueF"/>
</dbReference>
<keyword evidence="9" id="KW-1185">Reference proteome</keyword>
<evidence type="ECO:0000256" key="1">
    <source>
        <dbReference type="ARBA" id="ARBA00001353"/>
    </source>
</evidence>
<comment type="pathway">
    <text evidence="2 6">Cofactor biosynthesis; tetrahydrofolate biosynthesis; 2-amino-4-hydroxy-6-hydroxymethyl-7,8-dihydropteridine diphosphate from 7,8-dihydroneopterin triphosphate: step 3/4.</text>
</comment>
<dbReference type="GO" id="GO:0005737">
    <property type="term" value="C:cytoplasm"/>
    <property type="evidence" value="ECO:0007669"/>
    <property type="project" value="TreeGrafter"/>
</dbReference>
<dbReference type="RefSeq" id="WP_110377679.1">
    <property type="nucleotide sequence ID" value="NZ_JAHBRY010000001.1"/>
</dbReference>
<organism evidence="8 9">
    <name type="scientific">Chelatococcus asaccharovorans</name>
    <dbReference type="NCBI Taxonomy" id="28210"/>
    <lineage>
        <taxon>Bacteria</taxon>
        <taxon>Pseudomonadati</taxon>
        <taxon>Pseudomonadota</taxon>
        <taxon>Alphaproteobacteria</taxon>
        <taxon>Hyphomicrobiales</taxon>
        <taxon>Chelatococcaceae</taxon>
        <taxon>Chelatococcus</taxon>
    </lineage>
</organism>
<evidence type="ECO:0000256" key="2">
    <source>
        <dbReference type="ARBA" id="ARBA00005013"/>
    </source>
</evidence>
<dbReference type="Proteomes" id="UP000248021">
    <property type="component" value="Unassembled WGS sequence"/>
</dbReference>
<keyword evidence="4 6" id="KW-0289">Folate biosynthesis</keyword>
<evidence type="ECO:0000256" key="5">
    <source>
        <dbReference type="ARBA" id="ARBA00023239"/>
    </source>
</evidence>
<comment type="catalytic activity">
    <reaction evidence="1 6">
        <text>7,8-dihydroneopterin = 6-hydroxymethyl-7,8-dihydropterin + glycolaldehyde</text>
        <dbReference type="Rhea" id="RHEA:10540"/>
        <dbReference type="ChEBI" id="CHEBI:17001"/>
        <dbReference type="ChEBI" id="CHEBI:17071"/>
        <dbReference type="ChEBI" id="CHEBI:44841"/>
        <dbReference type="EC" id="4.1.2.25"/>
    </reaction>
</comment>
<dbReference type="SMART" id="SM00905">
    <property type="entry name" value="FolB"/>
    <property type="match status" value="1"/>
</dbReference>